<dbReference type="EMBL" id="QMDV01000002">
    <property type="protein sequence ID" value="RAU82808.1"/>
    <property type="molecule type" value="Genomic_DNA"/>
</dbReference>
<dbReference type="PANTHER" id="PTHR43861">
    <property type="entry name" value="TRANS-ACONITATE 2-METHYLTRANSFERASE-RELATED"/>
    <property type="match status" value="1"/>
</dbReference>
<dbReference type="Proteomes" id="UP000251692">
    <property type="component" value="Unassembled WGS sequence"/>
</dbReference>
<keyword evidence="3" id="KW-0489">Methyltransferase</keyword>
<accession>A0A364REN6</accession>
<dbReference type="OrthoDB" id="9789123at2"/>
<dbReference type="InterPro" id="IPR041698">
    <property type="entry name" value="Methyltransf_25"/>
</dbReference>
<evidence type="ECO:0000313" key="3">
    <source>
        <dbReference type="EMBL" id="RAU82808.1"/>
    </source>
</evidence>
<name>A0A364REN6_9BACT</name>
<gene>
    <name evidence="3" type="ORF">DP923_06025</name>
</gene>
<reference evidence="3 4" key="1">
    <citation type="submission" date="2018-06" db="EMBL/GenBank/DDBJ databases">
        <authorList>
            <person name="Liu Z.-W."/>
        </authorList>
    </citation>
    <scope>NUCLEOTIDE SEQUENCE [LARGE SCALE GENOMIC DNA]</scope>
    <source>
        <strain evidence="3 4">2b14</strain>
    </source>
</reference>
<reference evidence="3 4" key="2">
    <citation type="submission" date="2018-07" db="EMBL/GenBank/DDBJ databases">
        <title>Pontibacter sp. 2b14 genomic sequence and assembly.</title>
        <authorList>
            <person name="Du Z.-J."/>
        </authorList>
    </citation>
    <scope>NUCLEOTIDE SEQUENCE [LARGE SCALE GENOMIC DNA]</scope>
    <source>
        <strain evidence="3 4">2b14</strain>
    </source>
</reference>
<evidence type="ECO:0000313" key="4">
    <source>
        <dbReference type="Proteomes" id="UP000251692"/>
    </source>
</evidence>
<keyword evidence="1 3" id="KW-0808">Transferase</keyword>
<dbReference type="InterPro" id="IPR029063">
    <property type="entry name" value="SAM-dependent_MTases_sf"/>
</dbReference>
<sequence>MKPAETGKSYDKIADWWQAYHKDSDYGMAQIRRAISYCKNKGVALDVGCGSGGRITSELLREGFEVTGLDVSKKMIELALEQHPEVTFMVQDICSWEPIRTYNLIIAWDSIFHVPLAEQPAVVAKLCNALQPDGILIYTFGDATGEHTSEWLNDTFYYSSIGITQNLRVILENNCQPRHLEFDQFPQNHVYLIAQITSKI</sequence>
<dbReference type="AlphaFoldDB" id="A0A364REN6"/>
<protein>
    <submittedName>
        <fullName evidence="3">Class I SAM-dependent methyltransferase</fullName>
    </submittedName>
</protein>
<dbReference type="Gene3D" id="3.40.50.150">
    <property type="entry name" value="Vaccinia Virus protein VP39"/>
    <property type="match status" value="1"/>
</dbReference>
<organism evidence="3 4">
    <name type="scientific">Pontibacter arcticus</name>
    <dbReference type="NCBI Taxonomy" id="2080288"/>
    <lineage>
        <taxon>Bacteria</taxon>
        <taxon>Pseudomonadati</taxon>
        <taxon>Bacteroidota</taxon>
        <taxon>Cytophagia</taxon>
        <taxon>Cytophagales</taxon>
        <taxon>Hymenobacteraceae</taxon>
        <taxon>Pontibacter</taxon>
    </lineage>
</organism>
<evidence type="ECO:0000259" key="2">
    <source>
        <dbReference type="Pfam" id="PF13649"/>
    </source>
</evidence>
<dbReference type="Pfam" id="PF13649">
    <property type="entry name" value="Methyltransf_25"/>
    <property type="match status" value="1"/>
</dbReference>
<dbReference type="GO" id="GO:0008168">
    <property type="term" value="F:methyltransferase activity"/>
    <property type="evidence" value="ECO:0007669"/>
    <property type="project" value="UniProtKB-KW"/>
</dbReference>
<comment type="caution">
    <text evidence="3">The sequence shown here is derived from an EMBL/GenBank/DDBJ whole genome shotgun (WGS) entry which is preliminary data.</text>
</comment>
<proteinExistence type="predicted"/>
<evidence type="ECO:0000256" key="1">
    <source>
        <dbReference type="ARBA" id="ARBA00022679"/>
    </source>
</evidence>
<keyword evidence="4" id="KW-1185">Reference proteome</keyword>
<dbReference type="CDD" id="cd02440">
    <property type="entry name" value="AdoMet_MTases"/>
    <property type="match status" value="1"/>
</dbReference>
<dbReference type="RefSeq" id="WP_112304957.1">
    <property type="nucleotide sequence ID" value="NZ_QMDV01000002.1"/>
</dbReference>
<dbReference type="GO" id="GO:0032259">
    <property type="term" value="P:methylation"/>
    <property type="evidence" value="ECO:0007669"/>
    <property type="project" value="UniProtKB-KW"/>
</dbReference>
<dbReference type="SUPFAM" id="SSF53335">
    <property type="entry name" value="S-adenosyl-L-methionine-dependent methyltransferases"/>
    <property type="match status" value="1"/>
</dbReference>
<feature type="domain" description="Methyltransferase" evidence="2">
    <location>
        <begin position="45"/>
        <end position="134"/>
    </location>
</feature>